<dbReference type="Pfam" id="PF01243">
    <property type="entry name" value="PNPOx_N"/>
    <property type="match status" value="1"/>
</dbReference>
<dbReference type="PANTHER" id="PTHR35176:SF6">
    <property type="entry name" value="HEME OXYGENASE HI_0854-RELATED"/>
    <property type="match status" value="1"/>
</dbReference>
<dbReference type="GO" id="GO:0016627">
    <property type="term" value="F:oxidoreductase activity, acting on the CH-CH group of donors"/>
    <property type="evidence" value="ECO:0007669"/>
    <property type="project" value="TreeGrafter"/>
</dbReference>
<gene>
    <name evidence="3" type="ORF">DDQ50_12795</name>
</gene>
<keyword evidence="4" id="KW-1185">Reference proteome</keyword>
<feature type="domain" description="Pyridoxamine 5'-phosphate oxidase N-terminal" evidence="2">
    <location>
        <begin position="23"/>
        <end position="151"/>
    </location>
</feature>
<comment type="caution">
    <text evidence="3">The sequence shown here is derived from an EMBL/GenBank/DDBJ whole genome shotgun (WGS) entry which is preliminary data.</text>
</comment>
<organism evidence="3 4">
    <name type="scientific">Amnibacterium flavum</name>
    <dbReference type="NCBI Taxonomy" id="2173173"/>
    <lineage>
        <taxon>Bacteria</taxon>
        <taxon>Bacillati</taxon>
        <taxon>Actinomycetota</taxon>
        <taxon>Actinomycetes</taxon>
        <taxon>Micrococcales</taxon>
        <taxon>Microbacteriaceae</taxon>
        <taxon>Amnibacterium</taxon>
    </lineage>
</organism>
<dbReference type="GO" id="GO:0070967">
    <property type="term" value="F:coenzyme F420 binding"/>
    <property type="evidence" value="ECO:0007669"/>
    <property type="project" value="TreeGrafter"/>
</dbReference>
<dbReference type="PANTHER" id="PTHR35176">
    <property type="entry name" value="HEME OXYGENASE HI_0854-RELATED"/>
    <property type="match status" value="1"/>
</dbReference>
<evidence type="ECO:0000256" key="1">
    <source>
        <dbReference type="ARBA" id="ARBA00023002"/>
    </source>
</evidence>
<accession>A0A2V1HSC5</accession>
<name>A0A2V1HSC5_9MICO</name>
<evidence type="ECO:0000259" key="2">
    <source>
        <dbReference type="Pfam" id="PF01243"/>
    </source>
</evidence>
<evidence type="ECO:0000313" key="3">
    <source>
        <dbReference type="EMBL" id="PVZ94572.1"/>
    </source>
</evidence>
<dbReference type="SUPFAM" id="SSF50475">
    <property type="entry name" value="FMN-binding split barrel"/>
    <property type="match status" value="1"/>
</dbReference>
<dbReference type="GO" id="GO:0005829">
    <property type="term" value="C:cytosol"/>
    <property type="evidence" value="ECO:0007669"/>
    <property type="project" value="TreeGrafter"/>
</dbReference>
<reference evidence="3 4" key="1">
    <citation type="submission" date="2018-05" db="EMBL/GenBank/DDBJ databases">
        <title>Amnibacterium sp. M8JJ-5, whole genome shotgun sequence.</title>
        <authorList>
            <person name="Tuo L."/>
        </authorList>
    </citation>
    <scope>NUCLEOTIDE SEQUENCE [LARGE SCALE GENOMIC DNA]</scope>
    <source>
        <strain evidence="3 4">M8JJ-5</strain>
    </source>
</reference>
<dbReference type="InterPro" id="IPR011576">
    <property type="entry name" value="Pyridox_Oxase_N"/>
</dbReference>
<dbReference type="Gene3D" id="2.30.110.10">
    <property type="entry name" value="Electron Transport, Fmn-binding Protein, Chain A"/>
    <property type="match status" value="1"/>
</dbReference>
<dbReference type="Proteomes" id="UP000244893">
    <property type="component" value="Unassembled WGS sequence"/>
</dbReference>
<keyword evidence="1" id="KW-0560">Oxidoreductase</keyword>
<proteinExistence type="predicted"/>
<dbReference type="OrthoDB" id="158738at2"/>
<evidence type="ECO:0000313" key="4">
    <source>
        <dbReference type="Proteomes" id="UP000244893"/>
    </source>
</evidence>
<protein>
    <recommendedName>
        <fullName evidence="2">Pyridoxamine 5'-phosphate oxidase N-terminal domain-containing protein</fullName>
    </recommendedName>
</protein>
<dbReference type="InterPro" id="IPR012349">
    <property type="entry name" value="Split_barrel_FMN-bd"/>
</dbReference>
<sequence length="162" mass="18327">MSEQQSPQDETWRGKIGALRGGELDEFLGEGIITRLACLDGNGWPYVVPCWHEWDGSSFWVVARKRSAWAQFLADNERCAVTIDEDGGQRKVSAQCKAVVVETPNVGGAWVPIAERMSTRYLGENGPKYLAPTLDKQRWLIRLDPISLQTWQGVEWADKYKE</sequence>
<dbReference type="EMBL" id="QEOP01000002">
    <property type="protein sequence ID" value="PVZ94572.1"/>
    <property type="molecule type" value="Genomic_DNA"/>
</dbReference>
<dbReference type="InterPro" id="IPR052019">
    <property type="entry name" value="F420H2_bilvrd_red/Heme_oxyg"/>
</dbReference>
<dbReference type="RefSeq" id="WP_116757083.1">
    <property type="nucleotide sequence ID" value="NZ_JBHUEX010000001.1"/>
</dbReference>
<dbReference type="AlphaFoldDB" id="A0A2V1HSC5"/>